<dbReference type="HOGENOM" id="CLU_2722951_0_0_1"/>
<accession>A0A0D0DT91</accession>
<name>A0A0D0DT91_9AGAM</name>
<dbReference type="EMBL" id="KN825592">
    <property type="protein sequence ID" value="KIK83525.1"/>
    <property type="molecule type" value="Genomic_DNA"/>
</dbReference>
<proteinExistence type="predicted"/>
<reference evidence="1 2" key="1">
    <citation type="submission" date="2014-04" db="EMBL/GenBank/DDBJ databases">
        <authorList>
            <consortium name="DOE Joint Genome Institute"/>
            <person name="Kuo A."/>
            <person name="Kohler A."/>
            <person name="Jargeat P."/>
            <person name="Nagy L.G."/>
            <person name="Floudas D."/>
            <person name="Copeland A."/>
            <person name="Barry K.W."/>
            <person name="Cichocki N."/>
            <person name="Veneault-Fourrey C."/>
            <person name="LaButti K."/>
            <person name="Lindquist E.A."/>
            <person name="Lipzen A."/>
            <person name="Lundell T."/>
            <person name="Morin E."/>
            <person name="Murat C."/>
            <person name="Sun H."/>
            <person name="Tunlid A."/>
            <person name="Henrissat B."/>
            <person name="Grigoriev I.V."/>
            <person name="Hibbett D.S."/>
            <person name="Martin F."/>
            <person name="Nordberg H.P."/>
            <person name="Cantor M.N."/>
            <person name="Hua S.X."/>
        </authorList>
    </citation>
    <scope>NUCLEOTIDE SEQUENCE [LARGE SCALE GENOMIC DNA]</scope>
    <source>
        <strain evidence="1 2">Ve08.2h10</strain>
    </source>
</reference>
<dbReference type="AlphaFoldDB" id="A0A0D0DT91"/>
<evidence type="ECO:0000313" key="1">
    <source>
        <dbReference type="EMBL" id="KIK83525.1"/>
    </source>
</evidence>
<protein>
    <submittedName>
        <fullName evidence="1">Uncharacterized protein</fullName>
    </submittedName>
</protein>
<sequence length="72" mass="7896">MAAVGPHRSKLKQYQAIESASEALMPRCAHNTWSSLDRPKSESMASCCFIYLGLPDLGTAQSDSVRIIAVLW</sequence>
<gene>
    <name evidence="1" type="ORF">PAXRUDRAFT_832058</name>
</gene>
<keyword evidence="2" id="KW-1185">Reference proteome</keyword>
<evidence type="ECO:0000313" key="2">
    <source>
        <dbReference type="Proteomes" id="UP000054538"/>
    </source>
</evidence>
<reference evidence="2" key="2">
    <citation type="submission" date="2015-01" db="EMBL/GenBank/DDBJ databases">
        <title>Evolutionary Origins and Diversification of the Mycorrhizal Mutualists.</title>
        <authorList>
            <consortium name="DOE Joint Genome Institute"/>
            <consortium name="Mycorrhizal Genomics Consortium"/>
            <person name="Kohler A."/>
            <person name="Kuo A."/>
            <person name="Nagy L.G."/>
            <person name="Floudas D."/>
            <person name="Copeland A."/>
            <person name="Barry K.W."/>
            <person name="Cichocki N."/>
            <person name="Veneault-Fourrey C."/>
            <person name="LaButti K."/>
            <person name="Lindquist E.A."/>
            <person name="Lipzen A."/>
            <person name="Lundell T."/>
            <person name="Morin E."/>
            <person name="Murat C."/>
            <person name="Riley R."/>
            <person name="Ohm R."/>
            <person name="Sun H."/>
            <person name="Tunlid A."/>
            <person name="Henrissat B."/>
            <person name="Grigoriev I.V."/>
            <person name="Hibbett D.S."/>
            <person name="Martin F."/>
        </authorList>
    </citation>
    <scope>NUCLEOTIDE SEQUENCE [LARGE SCALE GENOMIC DNA]</scope>
    <source>
        <strain evidence="2">Ve08.2h10</strain>
    </source>
</reference>
<dbReference type="InParanoid" id="A0A0D0DT91"/>
<dbReference type="Proteomes" id="UP000054538">
    <property type="component" value="Unassembled WGS sequence"/>
</dbReference>
<organism evidence="1 2">
    <name type="scientific">Paxillus rubicundulus Ve08.2h10</name>
    <dbReference type="NCBI Taxonomy" id="930991"/>
    <lineage>
        <taxon>Eukaryota</taxon>
        <taxon>Fungi</taxon>
        <taxon>Dikarya</taxon>
        <taxon>Basidiomycota</taxon>
        <taxon>Agaricomycotina</taxon>
        <taxon>Agaricomycetes</taxon>
        <taxon>Agaricomycetidae</taxon>
        <taxon>Boletales</taxon>
        <taxon>Paxilineae</taxon>
        <taxon>Paxillaceae</taxon>
        <taxon>Paxillus</taxon>
    </lineage>
</organism>